<keyword evidence="6" id="KW-1185">Reference proteome</keyword>
<dbReference type="Pfam" id="PF00589">
    <property type="entry name" value="Phage_integrase"/>
    <property type="match status" value="1"/>
</dbReference>
<dbReference type="InterPro" id="IPR010998">
    <property type="entry name" value="Integrase_recombinase_N"/>
</dbReference>
<dbReference type="Proteomes" id="UP000479000">
    <property type="component" value="Unassembled WGS sequence"/>
</dbReference>
<evidence type="ECO:0000256" key="3">
    <source>
        <dbReference type="SAM" id="MobiDB-lite"/>
    </source>
</evidence>
<dbReference type="Gene3D" id="1.10.443.10">
    <property type="entry name" value="Intergrase catalytic core"/>
    <property type="match status" value="1"/>
</dbReference>
<dbReference type="GO" id="GO:0015074">
    <property type="term" value="P:DNA integration"/>
    <property type="evidence" value="ECO:0007669"/>
    <property type="project" value="InterPro"/>
</dbReference>
<sequence length="711" mass="79823">MKSVVNKAYMAEDQPRYRFDPREKYSGSSPCSSDEYSSYSSENDQGQIFRSSSRSPGPPATRSPQNLEGHQGSAEMENDKSKEPSQKDPISEGEFLPDDIKQIIGDDPHTKTPATVLIHQSIASRWSHILRNGIPRDELSSLLESLPVPSNLPELSAPKLNPEISEIINNPQKTKDSYYTSLQDRTAAGLSALAQALSVFIVESENLDGKIKDEVLPKIWEAGRIFASLFHRLSMTRRSNILPSLHPTVKKLVLGVNPSDHLFGENLAERIKAKRGIEGLAKVLKPTRPNLSHCNVLVRTDNTTALASVNKMGSVRHKEFNDLARKIWQWCEERDIWLLASYIQSKENVEADRASRLLPTDTEWMLGPDFFTKIRPASPTGEEPYPGSREVIRKAFQRQGIPESALNTTLNSLSEGTIRQYGITYKAWWSFCESIHESPFNVNSKSVILFFEKLLSSTTNRFNAFNSHRAALSLISDQPIGRNMLVKRYLKGIFRQRPPAPRYQTTWDPQIVLDYLETTTGSDLKAQSFKLVTLLTLATGQRLQTISTIRIPNITMSAEGARVRISDFIKTTSPNSAQPCLHLPFFDAKPSLCAARCLQTYIELTKDLRSTDSDKLFVCYKKPHKPATKQTLSRWVKETLTSAGVDTTIFKPHSTRHASTSAADRKGLAIECIRKTAGWTSKSTTFAKFYKLPLAQTGNFLHTVFDQSEDN</sequence>
<dbReference type="EMBL" id="CADCXU010010862">
    <property type="protein sequence ID" value="CAB0001467.1"/>
    <property type="molecule type" value="Genomic_DNA"/>
</dbReference>
<dbReference type="AlphaFoldDB" id="A0A6H5GDI3"/>
<dbReference type="OrthoDB" id="6769862at2759"/>
<dbReference type="PROSITE" id="PS51898">
    <property type="entry name" value="TYR_RECOMBINASE"/>
    <property type="match status" value="1"/>
</dbReference>
<organism evidence="5 6">
    <name type="scientific">Nesidiocoris tenuis</name>
    <dbReference type="NCBI Taxonomy" id="355587"/>
    <lineage>
        <taxon>Eukaryota</taxon>
        <taxon>Metazoa</taxon>
        <taxon>Ecdysozoa</taxon>
        <taxon>Arthropoda</taxon>
        <taxon>Hexapoda</taxon>
        <taxon>Insecta</taxon>
        <taxon>Pterygota</taxon>
        <taxon>Neoptera</taxon>
        <taxon>Paraneoptera</taxon>
        <taxon>Hemiptera</taxon>
        <taxon>Heteroptera</taxon>
        <taxon>Panheteroptera</taxon>
        <taxon>Cimicomorpha</taxon>
        <taxon>Miridae</taxon>
        <taxon>Dicyphina</taxon>
        <taxon>Nesidiocoris</taxon>
    </lineage>
</organism>
<keyword evidence="2" id="KW-0233">DNA recombination</keyword>
<accession>A0A6H5GDI3</accession>
<evidence type="ECO:0000313" key="6">
    <source>
        <dbReference type="Proteomes" id="UP000479000"/>
    </source>
</evidence>
<proteinExistence type="predicted"/>
<evidence type="ECO:0000259" key="4">
    <source>
        <dbReference type="PROSITE" id="PS51898"/>
    </source>
</evidence>
<dbReference type="Gene3D" id="1.10.150.130">
    <property type="match status" value="1"/>
</dbReference>
<dbReference type="InterPro" id="IPR013762">
    <property type="entry name" value="Integrase-like_cat_sf"/>
</dbReference>
<feature type="compositionally biased region" description="Basic and acidic residues" evidence="3">
    <location>
        <begin position="77"/>
        <end position="90"/>
    </location>
</feature>
<evidence type="ECO:0000256" key="1">
    <source>
        <dbReference type="ARBA" id="ARBA00023125"/>
    </source>
</evidence>
<keyword evidence="1" id="KW-0238">DNA-binding</keyword>
<dbReference type="InterPro" id="IPR011010">
    <property type="entry name" value="DNA_brk_join_enz"/>
</dbReference>
<protein>
    <recommendedName>
        <fullName evidence="4">Tyr recombinase domain-containing protein</fullName>
    </recommendedName>
</protein>
<feature type="compositionally biased region" description="Low complexity" evidence="3">
    <location>
        <begin position="26"/>
        <end position="41"/>
    </location>
</feature>
<dbReference type="CDD" id="cd09275">
    <property type="entry name" value="RNase_HI_RT_DIRS1"/>
    <property type="match status" value="1"/>
</dbReference>
<gene>
    <name evidence="5" type="ORF">NTEN_LOCUS7254</name>
</gene>
<dbReference type="PANTHER" id="PTHR35617:SF3">
    <property type="entry name" value="CORE-BINDING (CB) DOMAIN-CONTAINING PROTEIN"/>
    <property type="match status" value="1"/>
</dbReference>
<reference evidence="5 6" key="1">
    <citation type="submission" date="2020-02" db="EMBL/GenBank/DDBJ databases">
        <authorList>
            <person name="Ferguson B K."/>
        </authorList>
    </citation>
    <scope>NUCLEOTIDE SEQUENCE [LARGE SCALE GENOMIC DNA]</scope>
</reference>
<evidence type="ECO:0000313" key="5">
    <source>
        <dbReference type="EMBL" id="CAB0001467.1"/>
    </source>
</evidence>
<dbReference type="GO" id="GO:0003677">
    <property type="term" value="F:DNA binding"/>
    <property type="evidence" value="ECO:0007669"/>
    <property type="project" value="UniProtKB-KW"/>
</dbReference>
<dbReference type="GO" id="GO:0006310">
    <property type="term" value="P:DNA recombination"/>
    <property type="evidence" value="ECO:0007669"/>
    <property type="project" value="UniProtKB-KW"/>
</dbReference>
<dbReference type="SUPFAM" id="SSF47823">
    <property type="entry name" value="lambda integrase-like, N-terminal domain"/>
    <property type="match status" value="1"/>
</dbReference>
<dbReference type="InterPro" id="IPR002104">
    <property type="entry name" value="Integrase_catalytic"/>
</dbReference>
<feature type="compositionally biased region" description="Basic and acidic residues" evidence="3">
    <location>
        <begin position="13"/>
        <end position="25"/>
    </location>
</feature>
<evidence type="ECO:0000256" key="2">
    <source>
        <dbReference type="ARBA" id="ARBA00023172"/>
    </source>
</evidence>
<feature type="compositionally biased region" description="Polar residues" evidence="3">
    <location>
        <begin position="42"/>
        <end position="55"/>
    </location>
</feature>
<dbReference type="PANTHER" id="PTHR35617">
    <property type="entry name" value="PHAGE_INTEGRASE DOMAIN-CONTAINING PROTEIN"/>
    <property type="match status" value="1"/>
</dbReference>
<dbReference type="SUPFAM" id="SSF56349">
    <property type="entry name" value="DNA breaking-rejoining enzymes"/>
    <property type="match status" value="1"/>
</dbReference>
<feature type="region of interest" description="Disordered" evidence="3">
    <location>
        <begin position="1"/>
        <end position="93"/>
    </location>
</feature>
<name>A0A6H5GDI3_9HEMI</name>
<feature type="domain" description="Tyr recombinase" evidence="4">
    <location>
        <begin position="499"/>
        <end position="706"/>
    </location>
</feature>